<keyword evidence="7 8" id="KW-0472">Membrane</keyword>
<name>A0A4Y9YVV9_9AGAM</name>
<proteinExistence type="predicted"/>
<keyword evidence="5 8" id="KW-0812">Transmembrane</keyword>
<feature type="transmembrane region" description="Helical" evidence="8">
    <location>
        <begin position="227"/>
        <end position="246"/>
    </location>
</feature>
<evidence type="ECO:0000256" key="5">
    <source>
        <dbReference type="ARBA" id="ARBA00022692"/>
    </source>
</evidence>
<evidence type="ECO:0000256" key="1">
    <source>
        <dbReference type="ARBA" id="ARBA00004429"/>
    </source>
</evidence>
<gene>
    <name evidence="9" type="ORF">EVG20_g5286</name>
</gene>
<dbReference type="InterPro" id="IPR007272">
    <property type="entry name" value="Sulf_transp_TsuA/YedE"/>
</dbReference>
<dbReference type="GO" id="GO:0005886">
    <property type="term" value="C:plasma membrane"/>
    <property type="evidence" value="ECO:0007669"/>
    <property type="project" value="UniProtKB-SubCell"/>
</dbReference>
<feature type="transmembrane region" description="Helical" evidence="8">
    <location>
        <begin position="110"/>
        <end position="132"/>
    </location>
</feature>
<dbReference type="EMBL" id="SEOQ01000306">
    <property type="protein sequence ID" value="TFY65803.1"/>
    <property type="molecule type" value="Genomic_DNA"/>
</dbReference>
<comment type="subcellular location">
    <subcellularLocation>
        <location evidence="1">Cell inner membrane</location>
        <topology evidence="1">Multi-pass membrane protein</topology>
    </subcellularLocation>
</comment>
<dbReference type="AlphaFoldDB" id="A0A4Y9YVV9"/>
<keyword evidence="2" id="KW-0813">Transport</keyword>
<keyword evidence="6 8" id="KW-1133">Transmembrane helix</keyword>
<dbReference type="OrthoDB" id="10254418at2759"/>
<feature type="transmembrane region" description="Helical" evidence="8">
    <location>
        <begin position="266"/>
        <end position="289"/>
    </location>
</feature>
<dbReference type="STRING" id="205917.A0A4Y9YVV9"/>
<reference evidence="9 10" key="1">
    <citation type="submission" date="2019-02" db="EMBL/GenBank/DDBJ databases">
        <title>Genome sequencing of the rare red list fungi Dentipellis fragilis.</title>
        <authorList>
            <person name="Buettner E."/>
            <person name="Kellner H."/>
        </authorList>
    </citation>
    <scope>NUCLEOTIDE SEQUENCE [LARGE SCALE GENOMIC DNA]</scope>
    <source>
        <strain evidence="9 10">DSM 105465</strain>
    </source>
</reference>
<feature type="transmembrane region" description="Helical" evidence="8">
    <location>
        <begin position="51"/>
        <end position="73"/>
    </location>
</feature>
<dbReference type="PANTHER" id="PTHR30574">
    <property type="entry name" value="INNER MEMBRANE PROTEIN YEDE"/>
    <property type="match status" value="1"/>
</dbReference>
<dbReference type="Pfam" id="PF04143">
    <property type="entry name" value="Sulf_transp"/>
    <property type="match status" value="1"/>
</dbReference>
<feature type="transmembrane region" description="Helical" evidence="8">
    <location>
        <begin position="20"/>
        <end position="39"/>
    </location>
</feature>
<feature type="transmembrane region" description="Helical" evidence="8">
    <location>
        <begin position="295"/>
        <end position="318"/>
    </location>
</feature>
<evidence type="ECO:0000313" key="10">
    <source>
        <dbReference type="Proteomes" id="UP000298327"/>
    </source>
</evidence>
<protein>
    <submittedName>
        <fullName evidence="9">Uncharacterized protein</fullName>
    </submittedName>
</protein>
<evidence type="ECO:0000256" key="2">
    <source>
        <dbReference type="ARBA" id="ARBA00022448"/>
    </source>
</evidence>
<evidence type="ECO:0000256" key="3">
    <source>
        <dbReference type="ARBA" id="ARBA00022475"/>
    </source>
</evidence>
<dbReference type="Pfam" id="PF20398">
    <property type="entry name" value="DUF6691"/>
    <property type="match status" value="1"/>
</dbReference>
<keyword evidence="3" id="KW-1003">Cell membrane</keyword>
<evidence type="ECO:0000313" key="9">
    <source>
        <dbReference type="EMBL" id="TFY65803.1"/>
    </source>
</evidence>
<sequence>MSSVSATSLQSFLGGLGLTFPVHALLTLNGSIFGISGFMHRAVMGRKEDAASVLGLVLGGLLIGKIDGLAPVVLDSSPLRMIASGLLVGLGTKLSNGCTSGHMLCGLSRFSLRSAVAVATFFTTGVITAHALHSGSLAPVTDYLNTQLESSSGYLLAFSALSSLAAVAISQRNPSPDTPVPTKNTNPTRRVLTSLLTAVSFALSLRLSNLTEPTRVLSFLMLPPNPAFDPSLAFLAVGAIPLLSLLYRKYGKPYTPTMKKDVDGRLVVGAALFGVGWGIQGICPGPGLVNFGRALTAGVGIQPLAIWLSSIIIGGLVVP</sequence>
<organism evidence="9 10">
    <name type="scientific">Dentipellis fragilis</name>
    <dbReference type="NCBI Taxonomy" id="205917"/>
    <lineage>
        <taxon>Eukaryota</taxon>
        <taxon>Fungi</taxon>
        <taxon>Dikarya</taxon>
        <taxon>Basidiomycota</taxon>
        <taxon>Agaricomycotina</taxon>
        <taxon>Agaricomycetes</taxon>
        <taxon>Russulales</taxon>
        <taxon>Hericiaceae</taxon>
        <taxon>Dentipellis</taxon>
    </lineage>
</organism>
<evidence type="ECO:0000256" key="7">
    <source>
        <dbReference type="ARBA" id="ARBA00023136"/>
    </source>
</evidence>
<feature type="transmembrane region" description="Helical" evidence="8">
    <location>
        <begin position="79"/>
        <end position="98"/>
    </location>
</feature>
<feature type="transmembrane region" description="Helical" evidence="8">
    <location>
        <begin position="152"/>
        <end position="170"/>
    </location>
</feature>
<dbReference type="Proteomes" id="UP000298327">
    <property type="component" value="Unassembled WGS sequence"/>
</dbReference>
<accession>A0A4Y9YVV9</accession>
<evidence type="ECO:0000256" key="6">
    <source>
        <dbReference type="ARBA" id="ARBA00022989"/>
    </source>
</evidence>
<comment type="caution">
    <text evidence="9">The sequence shown here is derived from an EMBL/GenBank/DDBJ whole genome shotgun (WGS) entry which is preliminary data.</text>
</comment>
<evidence type="ECO:0000256" key="8">
    <source>
        <dbReference type="SAM" id="Phobius"/>
    </source>
</evidence>
<evidence type="ECO:0000256" key="4">
    <source>
        <dbReference type="ARBA" id="ARBA00022519"/>
    </source>
</evidence>
<dbReference type="PANTHER" id="PTHR30574:SF1">
    <property type="entry name" value="SULPHUR TRANSPORT DOMAIN-CONTAINING PROTEIN"/>
    <property type="match status" value="1"/>
</dbReference>
<keyword evidence="4" id="KW-0997">Cell inner membrane</keyword>
<keyword evidence="10" id="KW-1185">Reference proteome</keyword>
<dbReference type="InterPro" id="IPR046513">
    <property type="entry name" value="DUF6691"/>
</dbReference>
<feature type="transmembrane region" description="Helical" evidence="8">
    <location>
        <begin position="191"/>
        <end position="207"/>
    </location>
</feature>